<dbReference type="InterPro" id="IPR051173">
    <property type="entry name" value="Ca_channel_alpha-2/delta"/>
</dbReference>
<keyword evidence="8" id="KW-0106">Calcium</keyword>
<dbReference type="InterPro" id="IPR013608">
    <property type="entry name" value="VWA_N"/>
</dbReference>
<keyword evidence="2" id="KW-0813">Transport</keyword>
<dbReference type="EMBL" id="JASPKY010000053">
    <property type="protein sequence ID" value="KAK9744953.1"/>
    <property type="molecule type" value="Genomic_DNA"/>
</dbReference>
<comment type="subcellular location">
    <subcellularLocation>
        <location evidence="1">Membrane</location>
        <topology evidence="1">Single-pass type I membrane protein</topology>
    </subcellularLocation>
</comment>
<dbReference type="GO" id="GO:0046872">
    <property type="term" value="F:metal ion binding"/>
    <property type="evidence" value="ECO:0007669"/>
    <property type="project" value="UniProtKB-KW"/>
</dbReference>
<evidence type="ECO:0000256" key="3">
    <source>
        <dbReference type="ARBA" id="ARBA00022568"/>
    </source>
</evidence>
<evidence type="ECO:0000256" key="9">
    <source>
        <dbReference type="ARBA" id="ARBA00022882"/>
    </source>
</evidence>
<dbReference type="Gene3D" id="3.40.50.410">
    <property type="entry name" value="von Willebrand factor, type A domain"/>
    <property type="match status" value="1"/>
</dbReference>
<evidence type="ECO:0000256" key="15">
    <source>
        <dbReference type="ARBA" id="ARBA00023303"/>
    </source>
</evidence>
<keyword evidence="18" id="KW-1185">Reference proteome</keyword>
<keyword evidence="3" id="KW-0109">Calcium transport</keyword>
<evidence type="ECO:0000256" key="1">
    <source>
        <dbReference type="ARBA" id="ARBA00004479"/>
    </source>
</evidence>
<dbReference type="Pfam" id="PF08399">
    <property type="entry name" value="VWA_N"/>
    <property type="match status" value="1"/>
</dbReference>
<dbReference type="PANTHER" id="PTHR10166">
    <property type="entry name" value="VOLTAGE-DEPENDENT CALCIUM CHANNEL SUBUNIT ALPHA-2/DELTA-RELATED"/>
    <property type="match status" value="1"/>
</dbReference>
<evidence type="ECO:0000313" key="18">
    <source>
        <dbReference type="Proteomes" id="UP001458880"/>
    </source>
</evidence>
<sequence>MHAEMLSCRRRKDIESNSDYDFFDADNFTTDTTDTEYDHKDHLQAKEMLWQCDNPSWFPYPDNECNEMLNSYDRLSKQTYCMDESPSMDDQNLAKEEGFFRELQMEYKPHFDEYVNLDFSVIRSTVSVYVRDNIVLNNIRWSEPLDLTFKCNARKDPTLIWQYFASSSGFMRMYPAMKWPDELYNKTYDHRTRSWYTESMTSPKDMIILLDRSGSMTGRRRIISRQIVHDILDTLADNDYVNVFTFANSTEPLITCFNDTLVQANEENLRLIRENLTQYVVKYHGRLDLAFEKAFEVLSENHRKGSGDHCTQLIMVIAEGLDYFNQDLLNKLQKLNTEDERGCRVRIFTYLLETEESDAKVMLDIACYHMGYYVNISSEAEIREKVNMYTSVLSRSVNLSKDPKFQPIWSAIYVDLADRRLTNWLWQKAEGIRQQRQFIDYAKARPKGTPNAFQNRSEGYDIYLTPRKYRYLTTVSLPVYDKRNGTATLLGVAAVDVPLDYMKKLTTPHKLGVNGYAFIITNNGYVLMHPDHRTEFKNILKPTFNRVDLTEVELSQNTTNPREFDSDILDLRLKIVNQMEGQKSMKVMTHMEDMKRIFFTTRSYYFTKIEPYSLVIALQKNYGHNMLRYNLDDSFNPYRIFREHKDESWTMHPDCTGTDDSHGKYAARIKRARIIGAPLIYFDGMKNLTKDEDDVKTMLKEHLSSSRLREDPYYDLLSSFLQDLKSTRWFEVNLFRSKIRDQSHYSATLEKLYKSVIVAFISTHSGMTRWQYITGGPDIKQDFGNTNGRSVDEIWYKRAVEENYENPNVTYTFAIPLVDEMDVESNEFNESQFVTITHAIFIKKLKEKSPAAVVGYQMQYSAFKALFDLYNCEARFYFGKYENKNISCVVIDNHGYIMWSNDGKNVGRLILHHSKNLTQKLEDDHILEAVKVFDYQGICLPHVAPRSCSVTNSCSKKEDEETECRRPTHNDTIEYEKRAIQKTVPTPCDKEMRMYRYKYRNYYQTEDDTCHYIIQNIPKINLAILVYDTDCYVDKLKEELTVSYPTEKQYGETGKLHLPCFIETNNNYYKRKYIKCITANEEEKTFNRNRRYCGDNTKHIRGEL</sequence>
<evidence type="ECO:0000256" key="14">
    <source>
        <dbReference type="ARBA" id="ARBA00023180"/>
    </source>
</evidence>
<organism evidence="17 18">
    <name type="scientific">Popillia japonica</name>
    <name type="common">Japanese beetle</name>
    <dbReference type="NCBI Taxonomy" id="7064"/>
    <lineage>
        <taxon>Eukaryota</taxon>
        <taxon>Metazoa</taxon>
        <taxon>Ecdysozoa</taxon>
        <taxon>Arthropoda</taxon>
        <taxon>Hexapoda</taxon>
        <taxon>Insecta</taxon>
        <taxon>Pterygota</taxon>
        <taxon>Neoptera</taxon>
        <taxon>Endopterygota</taxon>
        <taxon>Coleoptera</taxon>
        <taxon>Polyphaga</taxon>
        <taxon>Scarabaeiformia</taxon>
        <taxon>Scarabaeidae</taxon>
        <taxon>Rutelinae</taxon>
        <taxon>Popillia</taxon>
    </lineage>
</organism>
<dbReference type="AlphaFoldDB" id="A0AAW1MGP3"/>
<keyword evidence="7" id="KW-0732">Signal</keyword>
<evidence type="ECO:0000256" key="11">
    <source>
        <dbReference type="ARBA" id="ARBA00023065"/>
    </source>
</evidence>
<evidence type="ECO:0000313" key="17">
    <source>
        <dbReference type="EMBL" id="KAK9744953.1"/>
    </source>
</evidence>
<accession>A0AAW1MGP3</accession>
<dbReference type="Pfam" id="PF08473">
    <property type="entry name" value="VGCC_alpha2"/>
    <property type="match status" value="1"/>
</dbReference>
<dbReference type="InterPro" id="IPR013680">
    <property type="entry name" value="VDCC_a2/dsu"/>
</dbReference>
<keyword evidence="10" id="KW-1133">Transmembrane helix</keyword>
<dbReference type="GO" id="GO:0005891">
    <property type="term" value="C:voltage-gated calcium channel complex"/>
    <property type="evidence" value="ECO:0007669"/>
    <property type="project" value="TreeGrafter"/>
</dbReference>
<dbReference type="Pfam" id="PF00092">
    <property type="entry name" value="VWA"/>
    <property type="match status" value="1"/>
</dbReference>
<evidence type="ECO:0000256" key="2">
    <source>
        <dbReference type="ARBA" id="ARBA00022448"/>
    </source>
</evidence>
<evidence type="ECO:0000256" key="10">
    <source>
        <dbReference type="ARBA" id="ARBA00022989"/>
    </source>
</evidence>
<comment type="caution">
    <text evidence="17">The sequence shown here is derived from an EMBL/GenBank/DDBJ whole genome shotgun (WGS) entry which is preliminary data.</text>
</comment>
<dbReference type="InterPro" id="IPR002035">
    <property type="entry name" value="VWF_A"/>
</dbReference>
<gene>
    <name evidence="17" type="ORF">QE152_g7281</name>
</gene>
<dbReference type="Gene3D" id="3.30.450.20">
    <property type="entry name" value="PAS domain"/>
    <property type="match status" value="1"/>
</dbReference>
<evidence type="ECO:0000256" key="12">
    <source>
        <dbReference type="ARBA" id="ARBA00023136"/>
    </source>
</evidence>
<proteinExistence type="predicted"/>
<keyword evidence="5" id="KW-0812">Transmembrane</keyword>
<dbReference type="PANTHER" id="PTHR10166:SF63">
    <property type="entry name" value="STRAIGHTJACKET, ISOFORM C"/>
    <property type="match status" value="1"/>
</dbReference>
<evidence type="ECO:0000256" key="7">
    <source>
        <dbReference type="ARBA" id="ARBA00022729"/>
    </source>
</evidence>
<dbReference type="GO" id="GO:0005245">
    <property type="term" value="F:voltage-gated calcium channel activity"/>
    <property type="evidence" value="ECO:0007669"/>
    <property type="project" value="TreeGrafter"/>
</dbReference>
<dbReference type="PROSITE" id="PS50234">
    <property type="entry name" value="VWFA"/>
    <property type="match status" value="1"/>
</dbReference>
<keyword evidence="11" id="KW-0406">Ion transport</keyword>
<keyword evidence="15" id="KW-0407">Ion channel</keyword>
<reference evidence="17 18" key="1">
    <citation type="journal article" date="2024" name="BMC Genomics">
        <title>De novo assembly and annotation of Popillia japonica's genome with initial clues to its potential as an invasive pest.</title>
        <authorList>
            <person name="Cucini C."/>
            <person name="Boschi S."/>
            <person name="Funari R."/>
            <person name="Cardaioli E."/>
            <person name="Iannotti N."/>
            <person name="Marturano G."/>
            <person name="Paoli F."/>
            <person name="Bruttini M."/>
            <person name="Carapelli A."/>
            <person name="Frati F."/>
            <person name="Nardi F."/>
        </authorList>
    </citation>
    <scope>NUCLEOTIDE SEQUENCE [LARGE SCALE GENOMIC DNA]</scope>
    <source>
        <strain evidence="17">DMR45628</strain>
    </source>
</reference>
<keyword evidence="9" id="KW-0851">Voltage-gated channel</keyword>
<keyword evidence="14" id="KW-0325">Glycoprotein</keyword>
<dbReference type="InterPro" id="IPR036465">
    <property type="entry name" value="vWFA_dom_sf"/>
</dbReference>
<dbReference type="SMART" id="SM00327">
    <property type="entry name" value="VWA"/>
    <property type="match status" value="1"/>
</dbReference>
<evidence type="ECO:0000256" key="4">
    <source>
        <dbReference type="ARBA" id="ARBA00022673"/>
    </source>
</evidence>
<keyword evidence="6" id="KW-0479">Metal-binding</keyword>
<dbReference type="Proteomes" id="UP001458880">
    <property type="component" value="Unassembled WGS sequence"/>
</dbReference>
<dbReference type="SUPFAM" id="SSF53300">
    <property type="entry name" value="vWA-like"/>
    <property type="match status" value="1"/>
</dbReference>
<keyword evidence="12" id="KW-0472">Membrane</keyword>
<evidence type="ECO:0000256" key="6">
    <source>
        <dbReference type="ARBA" id="ARBA00022723"/>
    </source>
</evidence>
<evidence type="ECO:0000256" key="13">
    <source>
        <dbReference type="ARBA" id="ARBA00023157"/>
    </source>
</evidence>
<name>A0AAW1MGP3_POPJA</name>
<keyword evidence="4" id="KW-0107">Calcium channel</keyword>
<feature type="domain" description="VWFA" evidence="16">
    <location>
        <begin position="205"/>
        <end position="392"/>
    </location>
</feature>
<evidence type="ECO:0000256" key="5">
    <source>
        <dbReference type="ARBA" id="ARBA00022692"/>
    </source>
</evidence>
<keyword evidence="13" id="KW-1015">Disulfide bond</keyword>
<evidence type="ECO:0000256" key="8">
    <source>
        <dbReference type="ARBA" id="ARBA00022837"/>
    </source>
</evidence>
<protein>
    <submittedName>
        <fullName evidence="17">Cache domain</fullName>
    </submittedName>
</protein>
<evidence type="ECO:0000259" key="16">
    <source>
        <dbReference type="PROSITE" id="PS50234"/>
    </source>
</evidence>